<dbReference type="Proteomes" id="UP000472263">
    <property type="component" value="Chromosome 14"/>
</dbReference>
<feature type="compositionally biased region" description="Basic and acidic residues" evidence="1">
    <location>
        <begin position="111"/>
        <end position="120"/>
    </location>
</feature>
<feature type="compositionally biased region" description="Basic and acidic residues" evidence="1">
    <location>
        <begin position="731"/>
        <end position="742"/>
    </location>
</feature>
<evidence type="ECO:0000259" key="2">
    <source>
        <dbReference type="PROSITE" id="PS50235"/>
    </source>
</evidence>
<feature type="region of interest" description="Disordered" evidence="1">
    <location>
        <begin position="847"/>
        <end position="891"/>
    </location>
</feature>
<feature type="compositionally biased region" description="Polar residues" evidence="1">
    <location>
        <begin position="748"/>
        <end position="771"/>
    </location>
</feature>
<reference evidence="3" key="2">
    <citation type="submission" date="2025-08" db="UniProtKB">
        <authorList>
            <consortium name="Ensembl"/>
        </authorList>
    </citation>
    <scope>IDENTIFICATION</scope>
</reference>
<evidence type="ECO:0000256" key="1">
    <source>
        <dbReference type="SAM" id="MobiDB-lite"/>
    </source>
</evidence>
<dbReference type="OrthoDB" id="6160353at2759"/>
<dbReference type="FunCoup" id="A0A667XA18">
    <property type="interactions" value="857"/>
</dbReference>
<dbReference type="SUPFAM" id="SSF54001">
    <property type="entry name" value="Cysteine proteinases"/>
    <property type="match status" value="1"/>
</dbReference>
<feature type="compositionally biased region" description="Basic and acidic residues" evidence="1">
    <location>
        <begin position="780"/>
        <end position="790"/>
    </location>
</feature>
<dbReference type="Pfam" id="PF15499">
    <property type="entry name" value="Peptidase_C98"/>
    <property type="match status" value="1"/>
</dbReference>
<feature type="compositionally biased region" description="Basic and acidic residues" evidence="1">
    <location>
        <begin position="302"/>
        <end position="312"/>
    </location>
</feature>
<dbReference type="GO" id="GO:1904867">
    <property type="term" value="P:protein localization to Cajal body"/>
    <property type="evidence" value="ECO:0007669"/>
    <property type="project" value="Ensembl"/>
</dbReference>
<dbReference type="RefSeq" id="XP_029924505.1">
    <property type="nucleotide sequence ID" value="XM_030068645.1"/>
</dbReference>
<sequence length="1224" mass="133983">MFIEWHQTALDPKSSSCLPMTGEDTGLGALASPLAGYLGKVHERAASLENCPWCVSKGLTYALRSYRVNFHESITLCTNPQCLFPLVSRPLEDVLADLVPVEPNNGNKRKNTLEPEREELMAPSPKRLRSNENDSPMLQSVADTCISQAEPADIKVTINVQHPSPKKEVNGCHKASDYPAVETAAQELLHGKAPTTAAVVEKKLEDAACTVGVTSSVGSATARHVHCASEDPLTTDGPVQVLSPHHNAWDTSEVQESEPSDVDQRQVKSSPEVSYPSQRDLTNKEADPAQIDITSPQHCKQTKIEQKARDVDSNTVSTCEDSRVREPEPEDLSPATVFSDEPDELVRVPPQLFWRNKDNLCWLDALLVALVNCKRLRKSRPNQEPQQSPVWQLIKGYNEACAAVQAHQQTGRDGVVRVPNQVLQKANSDLQSLRMSVFQLLQPKLHCKLGQRETPVFAMPLLLMSDSWAEPLFQLTFHWEFKCSKCKTSTNLGVMKPLPTFTNIVSDWHPLHAAHLAPCNVCSQKNQKRTMVLERVPPVFALHFVGGLPDSDVRTYSFTFQGKRYSVTTVIQYDQHLKHFVTWIHKPDGSWLEFDDLKHPACTAHTKLPVPAKDIHIVFWEMEVDEEPHACSPSTTVTESPLPKNEINRSLTEKDFMADELLAQSPDQSLLISQNDTDIVCALTVTGENSMNTTVTAGVDTSIGSTTLLDTFEGLTHNDIVTLTLWEVKDSEPGPLNDKEQTPDVSLPSRNGSPESILTPDSSSTLISSEMPQGPAADDSTPHTSDRETVDDSSSDPSYVPGSRKRPRGRGRGRAKANSKNKSRQKGEKAVLANVAQAISPSALRNSETVLPTRLEATSQDDSTPPVESTQEVSPVSSTKISPQPMSKRCPELPPSMDQNARWSYLLSRHPLNQAHSNITKIIPAHTTDSTTKVKPTVPNHSTPNPVRRQRTPVEHFSKPQLCREDSEALLRKAADMYGAFSAKKSNTSTLSHTPLLPSLPTQKMAPLAPRDDKSKASQSITPFSQKPPLNASTVSDTSPSPPGVTGLPQISAKKHSSQLMKVPPGLSDTEALRYKLFKKLKAKKKKLAKLNQLLGYQQGVGGEANLKPDSTDLSSPHTVTSSTYDSSNCDDFLADFLSPATTASNLSPDSTGLLEMLTSGQDGGEHLDYGGNTIGGASQVNTVAGGSLTTNSDNFLEEFISETAAQQQTEMEREALSALDLFF</sequence>
<dbReference type="GO" id="GO:0016926">
    <property type="term" value="P:protein desumoylation"/>
    <property type="evidence" value="ECO:0007669"/>
    <property type="project" value="Ensembl"/>
</dbReference>
<dbReference type="InterPro" id="IPR038765">
    <property type="entry name" value="Papain-like_cys_pep_sf"/>
</dbReference>
<feature type="compositionally biased region" description="Polar residues" evidence="1">
    <location>
        <begin position="267"/>
        <end position="280"/>
    </location>
</feature>
<dbReference type="InterPro" id="IPR028890">
    <property type="entry name" value="Peptidase_C98"/>
</dbReference>
<feature type="region of interest" description="Disordered" evidence="1">
    <location>
        <begin position="731"/>
        <end position="829"/>
    </location>
</feature>
<organism evidence="3 4">
    <name type="scientific">Myripristis murdjan</name>
    <name type="common">pinecone soldierfish</name>
    <dbReference type="NCBI Taxonomy" id="586833"/>
    <lineage>
        <taxon>Eukaryota</taxon>
        <taxon>Metazoa</taxon>
        <taxon>Chordata</taxon>
        <taxon>Craniata</taxon>
        <taxon>Vertebrata</taxon>
        <taxon>Euteleostomi</taxon>
        <taxon>Actinopterygii</taxon>
        <taxon>Neopterygii</taxon>
        <taxon>Teleostei</taxon>
        <taxon>Neoteleostei</taxon>
        <taxon>Acanthomorphata</taxon>
        <taxon>Holocentriformes</taxon>
        <taxon>Holocentridae</taxon>
        <taxon>Myripristis</taxon>
    </lineage>
</organism>
<reference evidence="3" key="1">
    <citation type="submission" date="2019-06" db="EMBL/GenBank/DDBJ databases">
        <authorList>
            <consortium name="Wellcome Sanger Institute Data Sharing"/>
        </authorList>
    </citation>
    <scope>NUCLEOTIDE SEQUENCE [LARGE SCALE GENOMIC DNA]</scope>
</reference>
<dbReference type="GeneTree" id="ENSGT00390000002316"/>
<feature type="compositionally biased region" description="Low complexity" evidence="1">
    <location>
        <begin position="986"/>
        <end position="1002"/>
    </location>
</feature>
<feature type="domain" description="USP" evidence="2">
    <location>
        <begin position="352"/>
        <end position="623"/>
    </location>
</feature>
<dbReference type="InterPro" id="IPR028889">
    <property type="entry name" value="USP"/>
</dbReference>
<gene>
    <name evidence="3" type="primary">uspl1</name>
</gene>
<feature type="compositionally biased region" description="Polar residues" evidence="1">
    <location>
        <begin position="847"/>
        <end position="885"/>
    </location>
</feature>
<proteinExistence type="predicted"/>
<dbReference type="GO" id="GO:0030576">
    <property type="term" value="P:Cajal body organization"/>
    <property type="evidence" value="ECO:0007669"/>
    <property type="project" value="Ensembl"/>
</dbReference>
<dbReference type="GO" id="GO:0032183">
    <property type="term" value="F:SUMO binding"/>
    <property type="evidence" value="ECO:0007669"/>
    <property type="project" value="Ensembl"/>
</dbReference>
<accession>A0A667XA18</accession>
<dbReference type="InParanoid" id="A0A667XA18"/>
<feature type="region of interest" description="Disordered" evidence="1">
    <location>
        <begin position="985"/>
        <end position="1065"/>
    </location>
</feature>
<dbReference type="Ensembl" id="ENSMMDT00005012455.1">
    <property type="protein sequence ID" value="ENSMMDP00005012092.1"/>
    <property type="gene ID" value="ENSMMDG00005006437.1"/>
</dbReference>
<dbReference type="PANTHER" id="PTHR15294:SF3">
    <property type="entry name" value="SUMO-SPECIFIC ISOPEPTIDASE USPL1"/>
    <property type="match status" value="1"/>
</dbReference>
<reference evidence="3" key="3">
    <citation type="submission" date="2025-09" db="UniProtKB">
        <authorList>
            <consortium name="Ensembl"/>
        </authorList>
    </citation>
    <scope>IDENTIFICATION</scope>
</reference>
<dbReference type="GO" id="GO:0015030">
    <property type="term" value="C:Cajal body"/>
    <property type="evidence" value="ECO:0007669"/>
    <property type="project" value="Ensembl"/>
</dbReference>
<keyword evidence="4" id="KW-1185">Reference proteome</keyword>
<dbReference type="GeneID" id="115371337"/>
<feature type="region of interest" description="Disordered" evidence="1">
    <location>
        <begin position="102"/>
        <end position="134"/>
    </location>
</feature>
<protein>
    <submittedName>
        <fullName evidence="3">Ubiquitin specific peptidase like 1</fullName>
    </submittedName>
</protein>
<dbReference type="InterPro" id="IPR033505">
    <property type="entry name" value="USPL1"/>
</dbReference>
<dbReference type="Gene3D" id="3.90.70.10">
    <property type="entry name" value="Cysteine proteinases"/>
    <property type="match status" value="1"/>
</dbReference>
<name>A0A667XA18_9TELE</name>
<dbReference type="AlphaFoldDB" id="A0A667XA18"/>
<dbReference type="PANTHER" id="PTHR15294">
    <property type="entry name" value="RETINOVIN-RELATED"/>
    <property type="match status" value="1"/>
</dbReference>
<feature type="region of interest" description="Disordered" evidence="1">
    <location>
        <begin position="929"/>
        <end position="951"/>
    </location>
</feature>
<feature type="region of interest" description="Disordered" evidence="1">
    <location>
        <begin position="250"/>
        <end position="337"/>
    </location>
</feature>
<feature type="compositionally biased region" description="Polar residues" evidence="1">
    <location>
        <begin position="929"/>
        <end position="945"/>
    </location>
</feature>
<evidence type="ECO:0000313" key="4">
    <source>
        <dbReference type="Proteomes" id="UP000472263"/>
    </source>
</evidence>
<dbReference type="CTD" id="10208"/>
<feature type="region of interest" description="Disordered" evidence="1">
    <location>
        <begin position="1101"/>
        <end position="1120"/>
    </location>
</feature>
<evidence type="ECO:0000313" key="3">
    <source>
        <dbReference type="Ensembl" id="ENSMMDP00005012092.1"/>
    </source>
</evidence>
<dbReference type="PROSITE" id="PS50235">
    <property type="entry name" value="USP_3"/>
    <property type="match status" value="1"/>
</dbReference>
<dbReference type="GO" id="GO:0016929">
    <property type="term" value="F:deSUMOylase activity"/>
    <property type="evidence" value="ECO:0007669"/>
    <property type="project" value="Ensembl"/>
</dbReference>
<feature type="compositionally biased region" description="Basic residues" evidence="1">
    <location>
        <begin position="803"/>
        <end position="824"/>
    </location>
</feature>